<evidence type="ECO:0000259" key="1">
    <source>
        <dbReference type="Pfam" id="PF12705"/>
    </source>
</evidence>
<dbReference type="Pfam" id="PF12705">
    <property type="entry name" value="PDDEXK_1"/>
    <property type="match status" value="1"/>
</dbReference>
<dbReference type="InterPro" id="IPR014153">
    <property type="entry name" value="Ds_break_AddB"/>
</dbReference>
<dbReference type="SUPFAM" id="SSF52540">
    <property type="entry name" value="P-loop containing nucleoside triphosphate hydrolases"/>
    <property type="match status" value="1"/>
</dbReference>
<dbReference type="NCBIfam" id="TIGR02786">
    <property type="entry name" value="addB_alphas"/>
    <property type="match status" value="1"/>
</dbReference>
<evidence type="ECO:0000313" key="3">
    <source>
        <dbReference type="Proteomes" id="UP000321567"/>
    </source>
</evidence>
<comment type="caution">
    <text evidence="2">The sequence shown here is derived from an EMBL/GenBank/DDBJ whole genome shotgun (WGS) entry which is preliminary data.</text>
</comment>
<dbReference type="RefSeq" id="WP_147164805.1">
    <property type="nucleotide sequence ID" value="NZ_BJZO01000110.1"/>
</dbReference>
<dbReference type="OrthoDB" id="9780606at2"/>
<protein>
    <submittedName>
        <fullName evidence="2">Double-strand break repair protein AddB</fullName>
    </submittedName>
</protein>
<evidence type="ECO:0000313" key="2">
    <source>
        <dbReference type="EMBL" id="GEO82778.1"/>
    </source>
</evidence>
<feature type="domain" description="PD-(D/E)XK endonuclease-like" evidence="1">
    <location>
        <begin position="744"/>
        <end position="974"/>
    </location>
</feature>
<dbReference type="InterPro" id="IPR027417">
    <property type="entry name" value="P-loop_NTPase"/>
</dbReference>
<organism evidence="2 3">
    <name type="scientific">Pararhodospirillum oryzae</name>
    <dbReference type="NCBI Taxonomy" id="478448"/>
    <lineage>
        <taxon>Bacteria</taxon>
        <taxon>Pseudomonadati</taxon>
        <taxon>Pseudomonadota</taxon>
        <taxon>Alphaproteobacteria</taxon>
        <taxon>Rhodospirillales</taxon>
        <taxon>Rhodospirillaceae</taxon>
        <taxon>Pararhodospirillum</taxon>
    </lineage>
</organism>
<name>A0A512HBG2_9PROT</name>
<proteinExistence type="predicted"/>
<gene>
    <name evidence="2" type="ORF">ROR02_29090</name>
</gene>
<reference evidence="2 3" key="1">
    <citation type="submission" date="2019-07" db="EMBL/GenBank/DDBJ databases">
        <title>Whole genome shotgun sequence of Rhodospirillum oryzae NBRC 107573.</title>
        <authorList>
            <person name="Hosoyama A."/>
            <person name="Uohara A."/>
            <person name="Ohji S."/>
            <person name="Ichikawa N."/>
        </authorList>
    </citation>
    <scope>NUCLEOTIDE SEQUENCE [LARGE SCALE GENOMIC DNA]</scope>
    <source>
        <strain evidence="2 3">NBRC 107573</strain>
    </source>
</reference>
<dbReference type="EMBL" id="BJZO01000110">
    <property type="protein sequence ID" value="GEO82778.1"/>
    <property type="molecule type" value="Genomic_DNA"/>
</dbReference>
<sequence length="1013" mass="108063">MPAVASIPAALPFLDTLAAGLIATLGRNPDPLALASATVLLPTRRACRALREALLRAQGGQASLTPRIVPLGHLEEDETLGAETLGADPLGAGRGETLDLPPALPGPTRLVLLTRLVLARSPDMTPAQATRLAGDLARLLDQAQTEGVDLNRLPDLLREAPRAAELARHWHLTVDFLGLLTTVWPPLLEAHGALDAAEHRNRVLARQAAAWARHPPAGPILAAGSTGSIPATAALLRVIADLPQGLVILPGLDTSLDEESWNALEDTHPQAGLRRLLEDLGLTRADVRPYPPPGVDLPHLTGCASPARARLVSEALRPAATTDAWRHLGPVAPELAGALEGLSLVEAPTEREEAAAIAVVLREALETPGRTAALVTPDRTLARRVVAALDRWGMQVDDSAGQPLGLTPVGTFLRLAAHAVAENLAPVPLLALLQHPLAAGGEAPAVFRARARRLDREVLRGPRPAPGFAGLAAALAPLAKDAPRTHASLSRALSRLEALAAPFIAVMARPGAPLADLLEAHLRFAEALAAARVDGVLVPGPARLWAGEAGEAAALALAALAEAAPPLDNLAPRHYPALFDALIGQGIVRPRFDRHPRLALWGPLEARLQRPDVLILGGLNEGTWPAQVETGPWMSRPMMDVLGLPQPERRVGLAAHDIAQALHAPTLVLTRSTRVEGSPTVPSRWLTRLQTVVGAAGLGEAFARARAAGAARLAWARALEQPEGPPVRAPQPAPCPPVEVRPRRLSATRVETWMRDPYAIYAEFILGLRPLDPLDADPSRAEYGTLIHKALEDFVIKYPEALPENVETELIALGTERFKDHMARPGVRTFWWPRFQRIAAWIAREEVRRRPDLLSVWAEATARLTLEGPAGSFLLTATADRLERRRDGTVGLIDYKTGMPPSAREIGAGLAPQLPLEAALAQRGGFKEVGNASVGELAFWRLTGTREGGQARLATADPAEAAKTALDGLKGLIAVFDRPETPYLARPHPDHAPRFNPYQHLARVGEWAGAEDE</sequence>
<dbReference type="InterPro" id="IPR038726">
    <property type="entry name" value="PDDEXK_AddAB-type"/>
</dbReference>
<dbReference type="Proteomes" id="UP000321567">
    <property type="component" value="Unassembled WGS sequence"/>
</dbReference>
<keyword evidence="3" id="KW-1185">Reference proteome</keyword>
<dbReference type="AlphaFoldDB" id="A0A512HBG2"/>
<accession>A0A512HBG2</accession>